<reference evidence="1 2" key="1">
    <citation type="submission" date="2015-11" db="EMBL/GenBank/DDBJ databases">
        <title>Bacillus caseinolyticus sp nov.</title>
        <authorList>
            <person name="Dastager S.G."/>
            <person name="Mawlankar R."/>
        </authorList>
    </citation>
    <scope>NUCLEOTIDE SEQUENCE [LARGE SCALE GENOMIC DNA]</scope>
    <source>
        <strain evidence="1 2">SGD-V-76</strain>
    </source>
</reference>
<protein>
    <submittedName>
        <fullName evidence="1">Uncharacterized protein</fullName>
    </submittedName>
</protein>
<sequence length="254" mass="28753">MGEHLESLCIRVPKVYDWVKREVTQNRSFIPDQIDFPGSIDPICATYGPTAEVQAVLTDEEGNPIDLSDDDAINSVIEFAPFGKRRTRKIVLPDGEFVKLQEVRLSISGFYRVKLTNVTNFCNTTGVPPCALSDDTYTWSTVQTFYLCAPEGTYPVVHLDNFDGIGNVLCSDDNEFEGVDLELFICLSVQMERDVKIEVEGSYCYPRPEILDKLGCGPVYNPPTCDDIFPGRHHHHHCHDHDHDDYHGGEYEFE</sequence>
<keyword evidence="2" id="KW-1185">Reference proteome</keyword>
<proteinExistence type="predicted"/>
<dbReference type="RefSeq" id="WP_025908123.1">
    <property type="nucleotide sequence ID" value="NZ_KQ758676.1"/>
</dbReference>
<organism evidence="1 2">
    <name type="scientific">Priestia veravalensis</name>
    <dbReference type="NCBI Taxonomy" id="1414648"/>
    <lineage>
        <taxon>Bacteria</taxon>
        <taxon>Bacillati</taxon>
        <taxon>Bacillota</taxon>
        <taxon>Bacilli</taxon>
        <taxon>Bacillales</taxon>
        <taxon>Bacillaceae</taxon>
        <taxon>Priestia</taxon>
    </lineage>
</organism>
<dbReference type="AlphaFoldDB" id="A0A0V8JIU1"/>
<gene>
    <name evidence="1" type="ORF">AS180_16100</name>
</gene>
<name>A0A0V8JIU1_9BACI</name>
<dbReference type="EMBL" id="LNQP01000061">
    <property type="protein sequence ID" value="KSU86889.1"/>
    <property type="molecule type" value="Genomic_DNA"/>
</dbReference>
<accession>A0A0V8JIU1</accession>
<evidence type="ECO:0000313" key="1">
    <source>
        <dbReference type="EMBL" id="KSU86889.1"/>
    </source>
</evidence>
<evidence type="ECO:0000313" key="2">
    <source>
        <dbReference type="Proteomes" id="UP000053681"/>
    </source>
</evidence>
<dbReference type="Proteomes" id="UP000053681">
    <property type="component" value="Unassembled WGS sequence"/>
</dbReference>
<comment type="caution">
    <text evidence="1">The sequence shown here is derived from an EMBL/GenBank/DDBJ whole genome shotgun (WGS) entry which is preliminary data.</text>
</comment>